<organism evidence="3 4">
    <name type="scientific">Coccomyxa viridis</name>
    <dbReference type="NCBI Taxonomy" id="1274662"/>
    <lineage>
        <taxon>Eukaryota</taxon>
        <taxon>Viridiplantae</taxon>
        <taxon>Chlorophyta</taxon>
        <taxon>core chlorophytes</taxon>
        <taxon>Trebouxiophyceae</taxon>
        <taxon>Trebouxiophyceae incertae sedis</taxon>
        <taxon>Coccomyxaceae</taxon>
        <taxon>Coccomyxa</taxon>
    </lineage>
</organism>
<protein>
    <recommendedName>
        <fullName evidence="2">Biotin-protein ligase N-terminal domain-containing protein</fullName>
    </recommendedName>
</protein>
<proteinExistence type="predicted"/>
<evidence type="ECO:0000256" key="1">
    <source>
        <dbReference type="SAM" id="MobiDB-lite"/>
    </source>
</evidence>
<feature type="compositionally biased region" description="Basic and acidic residues" evidence="1">
    <location>
        <begin position="163"/>
        <end position="173"/>
    </location>
</feature>
<dbReference type="SUPFAM" id="SSF52317">
    <property type="entry name" value="Class I glutamine amidotransferase-like"/>
    <property type="match status" value="1"/>
</dbReference>
<comment type="caution">
    <text evidence="3">The sequence shown here is derived from an EMBL/GenBank/DDBJ whole genome shotgun (WGS) entry which is preliminary data.</text>
</comment>
<keyword evidence="4" id="KW-1185">Reference proteome</keyword>
<accession>A0AAV1HVP8</accession>
<dbReference type="CDD" id="cd03144">
    <property type="entry name" value="GATase1_ScBLP_like"/>
    <property type="match status" value="1"/>
</dbReference>
<feature type="domain" description="Biotin-protein ligase N-terminal" evidence="2">
    <location>
        <begin position="6"/>
        <end position="314"/>
    </location>
</feature>
<dbReference type="GO" id="GO:0005737">
    <property type="term" value="C:cytoplasm"/>
    <property type="evidence" value="ECO:0007669"/>
    <property type="project" value="TreeGrafter"/>
</dbReference>
<dbReference type="InterPro" id="IPR015834">
    <property type="entry name" value="UCP016642"/>
</dbReference>
<dbReference type="AlphaFoldDB" id="A0AAV1HVP8"/>
<dbReference type="InterPro" id="IPR019197">
    <property type="entry name" value="Biotin-prot_ligase_N"/>
</dbReference>
<dbReference type="Proteomes" id="UP001314263">
    <property type="component" value="Unassembled WGS sequence"/>
</dbReference>
<dbReference type="EMBL" id="CAUYUE010000001">
    <property type="protein sequence ID" value="CAK0737580.1"/>
    <property type="molecule type" value="Genomic_DNA"/>
</dbReference>
<name>A0AAV1HVP8_9CHLO</name>
<reference evidence="3 4" key="1">
    <citation type="submission" date="2023-10" db="EMBL/GenBank/DDBJ databases">
        <authorList>
            <person name="Maclean D."/>
            <person name="Macfadyen A."/>
        </authorList>
    </citation>
    <scope>NUCLEOTIDE SEQUENCE [LARGE SCALE GENOMIC DNA]</scope>
</reference>
<gene>
    <name evidence="3" type="ORF">CVIRNUC_000936</name>
</gene>
<dbReference type="InterPro" id="IPR029062">
    <property type="entry name" value="Class_I_gatase-like"/>
</dbReference>
<dbReference type="PANTHER" id="PTHR12835:SF5">
    <property type="entry name" value="BIOTIN--PROTEIN LIGASE"/>
    <property type="match status" value="1"/>
</dbReference>
<evidence type="ECO:0000313" key="3">
    <source>
        <dbReference type="EMBL" id="CAK0737580.1"/>
    </source>
</evidence>
<dbReference type="GO" id="GO:0004077">
    <property type="term" value="F:biotin--[biotin carboxyl-carrier protein] ligase activity"/>
    <property type="evidence" value="ECO:0007669"/>
    <property type="project" value="TreeGrafter"/>
</dbReference>
<dbReference type="PANTHER" id="PTHR12835">
    <property type="entry name" value="BIOTIN PROTEIN LIGASE"/>
    <property type="match status" value="1"/>
</dbReference>
<sequence>MAKPCVRVYNGDGAGSRSVLSTVEALHQVLKPDLEVHQMSPQELLAGEWHDSSLALVMPGGADLPYCRKLNGKGNCIIRAFVENGGAYIGLCAGAYYASSYVEFGIGTKLEVKGSRELAFFKGKAVGPVYPGFCYESEAGAHAAPIAFRPLSSSSDSSSPDAGVRDLEREAKDPVASSTGTPEVRVRCRDYSNGGPFFQPLAEGPAARQVMAASAGAAENFTVLAVYTEKEDAIAALKCHVGRGRAVLVGTHPELAPKWLASQTDAVAIDQSFREDCPTQQSDEDVREGVREQLQRWSKERHEYLCMLLHEAGLGEHVCMTSPHI</sequence>
<dbReference type="Pfam" id="PF09825">
    <property type="entry name" value="BPL_N"/>
    <property type="match status" value="1"/>
</dbReference>
<evidence type="ECO:0000259" key="2">
    <source>
        <dbReference type="Pfam" id="PF09825"/>
    </source>
</evidence>
<evidence type="ECO:0000313" key="4">
    <source>
        <dbReference type="Proteomes" id="UP001314263"/>
    </source>
</evidence>
<feature type="region of interest" description="Disordered" evidence="1">
    <location>
        <begin position="151"/>
        <end position="183"/>
    </location>
</feature>
<dbReference type="PIRSF" id="PIRSF016642">
    <property type="entry name" value="UCP016642"/>
    <property type="match status" value="1"/>
</dbReference>